<feature type="region of interest" description="Disordered" evidence="1">
    <location>
        <begin position="1"/>
        <end position="33"/>
    </location>
</feature>
<reference evidence="2" key="1">
    <citation type="submission" date="2018-02" db="EMBL/GenBank/DDBJ databases">
        <authorList>
            <person name="Cohen D.B."/>
            <person name="Kent A.D."/>
        </authorList>
    </citation>
    <scope>NUCLEOTIDE SEQUENCE</scope>
</reference>
<proteinExistence type="predicted"/>
<dbReference type="EMBL" id="OIVN01003223">
    <property type="protein sequence ID" value="SPD09573.1"/>
    <property type="molecule type" value="Genomic_DNA"/>
</dbReference>
<evidence type="ECO:0000313" key="2">
    <source>
        <dbReference type="EMBL" id="SPD09573.1"/>
    </source>
</evidence>
<organism evidence="2">
    <name type="scientific">Fagus sylvatica</name>
    <name type="common">Beechnut</name>
    <dbReference type="NCBI Taxonomy" id="28930"/>
    <lineage>
        <taxon>Eukaryota</taxon>
        <taxon>Viridiplantae</taxon>
        <taxon>Streptophyta</taxon>
        <taxon>Embryophyta</taxon>
        <taxon>Tracheophyta</taxon>
        <taxon>Spermatophyta</taxon>
        <taxon>Magnoliopsida</taxon>
        <taxon>eudicotyledons</taxon>
        <taxon>Gunneridae</taxon>
        <taxon>Pentapetalae</taxon>
        <taxon>rosids</taxon>
        <taxon>fabids</taxon>
        <taxon>Fagales</taxon>
        <taxon>Fagaceae</taxon>
        <taxon>Fagus</taxon>
    </lineage>
</organism>
<feature type="compositionally biased region" description="Basic and acidic residues" evidence="1">
    <location>
        <begin position="1"/>
        <end position="11"/>
    </location>
</feature>
<dbReference type="AlphaFoldDB" id="A0A2N9HCV0"/>
<name>A0A2N9HCV0_FAGSY</name>
<evidence type="ECO:0000256" key="1">
    <source>
        <dbReference type="SAM" id="MobiDB-lite"/>
    </source>
</evidence>
<gene>
    <name evidence="2" type="ORF">FSB_LOCUS37455</name>
</gene>
<accession>A0A2N9HCV0</accession>
<sequence length="412" mass="45914">MRETREKKDTELSSEETNALARSTKKYKDHHDPKGGVRIRDFTIAGFSLKSYKDSLGGEIPGVYEQAFGFVSSIWENDVSDYEEDTYSVGCVSVTLTWEEKARICASCVRLPGLSLEYYEPTYLSKIGQAVGSILHIDAHTANRSPPPPPPSSHFDASEVVVEEQPLTPPNETFVRTSSLHSPPLPLYLSENSLTTLEELFLSPMIVQQKILLSTPIECAMMGNLFKVKLMQFSPPIIAISLDIRTSHVTRDPQAHGDYPLGPSEVENGAATNWKLLYLEAIVHHLPRVNSDHYPLLLNLDTPPPPPRDQPFRFQPIAISAFIGAARVWNKETFGNIHCRKRRLLARLGGAQRAFSLNPSQSLINLQNNLSNELNITNLNRFFVIELLTLFILGSCSFSSGGNFNLCPFNGC</sequence>
<protein>
    <submittedName>
        <fullName evidence="2">Uncharacterized protein</fullName>
    </submittedName>
</protein>